<sequence length="893" mass="100335">MFIMVEIIPCVVLYFLGPILLSLSLSLSLSLQRQASDSFIFFPLLGSLPPNRTLVRFFTWPSTFWCFHGVMVKLSRVSPSCNSDWQHPCTKHDSVQLTHNGEGIDDTSVDQVLSQDSFDEFSIWGDREVIPRVGDQYQVEIPQLMTESEYLLYSKDPFEEGCVDFVPCDFLIGLPIPITRINTEVRSMKQKRKKFLGDPNGKLNKNRHSEAHSSKATGLTLKVEDSNRSADSGDSNNLTLERKMKRQMHQKYGGEGYCVVPGSCGSSWSDIEEASFLLGLYIFGKNLVQVRRFIDTKTMGDILSHYYGKFYKSNEYLRWSDCRKLRSKRCAYGPRIFTGLRQQELLSRLCLHVSEACQNTMLEVSKKFGEGKVSLEEYVSTLKSTVGMKSLVEAVGIGKRKRDLTGIALETSKYNRVNPTHPEVPIGKAWSSLSPSEITKFLTGDSRLSKARSSDLFWEAIWPRLLARGWHSEQPRDTEAGYIDSLVFLMPGVKKFSRKRLEKGNHYFDCVADVLKRLASDPSLLELDTDADERNENNETIERSLDTKLERPSYLKARTPNRNSDLMKLTVVDTSLKNGKLFKVRELKTSPFEVTKKTSSRSHYEEHNTMFFDQKDINGSNLKNMSSAIGDLPTEKYLEMGNSDRGVPIKTSYFVNACIKSSKACKSSGDDKPRKPLKCGRRVKESSLSFLVPLTKRRRKLLPGTQSELSHCLLSSSVSLSLGQEKNCSSEKSLYGLDSTREQVSSTISSRGSATEAHDGVFCPNEKTESPTLIDLNLPQVSPYSETTENSVVELWNGGDDQSSEIPQNSSAPVPSADLTGNFRRQGTRNRPPTARALEALANGFLTTNRRRKHKESFSRKSSTATPQVYKNEQDMLGEMVVNGNFGTGTVAS</sequence>
<evidence type="ECO:0000256" key="5">
    <source>
        <dbReference type="SAM" id="MobiDB-lite"/>
    </source>
</evidence>
<dbReference type="InterPro" id="IPR017884">
    <property type="entry name" value="SANT_dom"/>
</dbReference>
<keyword evidence="4" id="KW-0539">Nucleus</keyword>
<feature type="compositionally biased region" description="Polar residues" evidence="5">
    <location>
        <begin position="800"/>
        <end position="813"/>
    </location>
</feature>
<dbReference type="Pfam" id="PF24662">
    <property type="entry name" value="DUF7650"/>
    <property type="match status" value="1"/>
</dbReference>
<evidence type="ECO:0000256" key="3">
    <source>
        <dbReference type="ARBA" id="ARBA00023163"/>
    </source>
</evidence>
<name>A0A834LRP3_RHOSS</name>
<dbReference type="AlphaFoldDB" id="A0A834LRP3"/>
<dbReference type="PANTHER" id="PTHR13859:SF11">
    <property type="entry name" value="GRUNGE, ISOFORM J"/>
    <property type="match status" value="1"/>
</dbReference>
<keyword evidence="2" id="KW-0805">Transcription regulation</keyword>
<gene>
    <name evidence="7" type="ORF">RHSIM_Rhsim02G0009900</name>
</gene>
<protein>
    <recommendedName>
        <fullName evidence="6">SANT domain-containing protein</fullName>
    </recommendedName>
</protein>
<feature type="compositionally biased region" description="Polar residues" evidence="5">
    <location>
        <begin position="860"/>
        <end position="869"/>
    </location>
</feature>
<dbReference type="OrthoDB" id="1634742at2759"/>
<feature type="region of interest" description="Disordered" evidence="5">
    <location>
        <begin position="796"/>
        <end position="831"/>
    </location>
</feature>
<dbReference type="PROSITE" id="PS51293">
    <property type="entry name" value="SANT"/>
    <property type="match status" value="1"/>
</dbReference>
<dbReference type="PANTHER" id="PTHR13859">
    <property type="entry name" value="ATROPHIN-RELATED"/>
    <property type="match status" value="1"/>
</dbReference>
<reference evidence="7" key="1">
    <citation type="submission" date="2019-11" db="EMBL/GenBank/DDBJ databases">
        <authorList>
            <person name="Liu Y."/>
            <person name="Hou J."/>
            <person name="Li T.-Q."/>
            <person name="Guan C.-H."/>
            <person name="Wu X."/>
            <person name="Wu H.-Z."/>
            <person name="Ling F."/>
            <person name="Zhang R."/>
            <person name="Shi X.-G."/>
            <person name="Ren J.-P."/>
            <person name="Chen E.-F."/>
            <person name="Sun J.-M."/>
        </authorList>
    </citation>
    <scope>NUCLEOTIDE SEQUENCE</scope>
    <source>
        <strain evidence="7">Adult_tree_wgs_1</strain>
        <tissue evidence="7">Leaves</tissue>
    </source>
</reference>
<dbReference type="InterPro" id="IPR009057">
    <property type="entry name" value="Homeodomain-like_sf"/>
</dbReference>
<keyword evidence="3" id="KW-0804">Transcription</keyword>
<dbReference type="InterPro" id="IPR056067">
    <property type="entry name" value="DUF7650"/>
</dbReference>
<organism evidence="7 8">
    <name type="scientific">Rhododendron simsii</name>
    <name type="common">Sims's rhododendron</name>
    <dbReference type="NCBI Taxonomy" id="118357"/>
    <lineage>
        <taxon>Eukaryota</taxon>
        <taxon>Viridiplantae</taxon>
        <taxon>Streptophyta</taxon>
        <taxon>Embryophyta</taxon>
        <taxon>Tracheophyta</taxon>
        <taxon>Spermatophyta</taxon>
        <taxon>Magnoliopsida</taxon>
        <taxon>eudicotyledons</taxon>
        <taxon>Gunneridae</taxon>
        <taxon>Pentapetalae</taxon>
        <taxon>asterids</taxon>
        <taxon>Ericales</taxon>
        <taxon>Ericaceae</taxon>
        <taxon>Ericoideae</taxon>
        <taxon>Rhodoreae</taxon>
        <taxon>Rhododendron</taxon>
    </lineage>
</organism>
<feature type="region of interest" description="Disordered" evidence="5">
    <location>
        <begin position="849"/>
        <end position="869"/>
    </location>
</feature>
<feature type="compositionally biased region" description="Polar residues" evidence="5">
    <location>
        <begin position="229"/>
        <end position="239"/>
    </location>
</feature>
<dbReference type="EMBL" id="WJXA01000002">
    <property type="protein sequence ID" value="KAF7149800.1"/>
    <property type="molecule type" value="Genomic_DNA"/>
</dbReference>
<comment type="subcellular location">
    <subcellularLocation>
        <location evidence="1">Nucleus</location>
    </subcellularLocation>
</comment>
<feature type="domain" description="SANT" evidence="6">
    <location>
        <begin position="263"/>
        <end position="314"/>
    </location>
</feature>
<dbReference type="InterPro" id="IPR057712">
    <property type="entry name" value="DUF7952"/>
</dbReference>
<dbReference type="GO" id="GO:0005634">
    <property type="term" value="C:nucleus"/>
    <property type="evidence" value="ECO:0007669"/>
    <property type="project" value="UniProtKB-SubCell"/>
</dbReference>
<dbReference type="Pfam" id="PF25826">
    <property type="entry name" value="DUF7952"/>
    <property type="match status" value="1"/>
</dbReference>
<evidence type="ECO:0000256" key="2">
    <source>
        <dbReference type="ARBA" id="ARBA00023015"/>
    </source>
</evidence>
<evidence type="ECO:0000313" key="7">
    <source>
        <dbReference type="EMBL" id="KAF7149800.1"/>
    </source>
</evidence>
<dbReference type="FunFam" id="1.10.10.60:FF:000374">
    <property type="entry name" value="Arginine-glutamic acid dipeptide repeat protein"/>
    <property type="match status" value="1"/>
</dbReference>
<evidence type="ECO:0000259" key="6">
    <source>
        <dbReference type="PROSITE" id="PS51293"/>
    </source>
</evidence>
<comment type="caution">
    <text evidence="7">The sequence shown here is derived from an EMBL/GenBank/DDBJ whole genome shotgun (WGS) entry which is preliminary data.</text>
</comment>
<dbReference type="Proteomes" id="UP000626092">
    <property type="component" value="Unassembled WGS sequence"/>
</dbReference>
<keyword evidence="8" id="KW-1185">Reference proteome</keyword>
<feature type="region of interest" description="Disordered" evidence="5">
    <location>
        <begin position="195"/>
        <end position="239"/>
    </location>
</feature>
<proteinExistence type="predicted"/>
<evidence type="ECO:0000256" key="4">
    <source>
        <dbReference type="ARBA" id="ARBA00023242"/>
    </source>
</evidence>
<evidence type="ECO:0000313" key="8">
    <source>
        <dbReference type="Proteomes" id="UP000626092"/>
    </source>
</evidence>
<dbReference type="GO" id="GO:0003714">
    <property type="term" value="F:transcription corepressor activity"/>
    <property type="evidence" value="ECO:0007669"/>
    <property type="project" value="TreeGrafter"/>
</dbReference>
<accession>A0A834LRP3</accession>
<evidence type="ECO:0000256" key="1">
    <source>
        <dbReference type="ARBA" id="ARBA00004123"/>
    </source>
</evidence>
<dbReference type="SUPFAM" id="SSF46689">
    <property type="entry name" value="Homeodomain-like"/>
    <property type="match status" value="1"/>
</dbReference>